<dbReference type="InterPro" id="IPR010071">
    <property type="entry name" value="AA_adenyl_dom"/>
</dbReference>
<evidence type="ECO:0000313" key="8">
    <source>
        <dbReference type="EMBL" id="OAA54056.1"/>
    </source>
</evidence>
<dbReference type="InterPro" id="IPR023213">
    <property type="entry name" value="CAT-like_dom_sf"/>
</dbReference>
<dbReference type="EMBL" id="AZHB01000031">
    <property type="protein sequence ID" value="OAA54056.1"/>
    <property type="molecule type" value="Genomic_DNA"/>
</dbReference>
<sequence>MSIPAMPFITGPVAPPQEQLRLSPPRGRLSAIIPLSKVQEVLWVDYLRQPWATHYNLTLKVDLTGSKLTLESIINNIHKLGRKHDMLRTTFHIDDTAQTTSQSYMAVHDPDGCFQNVEIAADDARMQQALRRGFDLSAEFPVKWIVHQSYSVVDGGRLEAAHTVYAMGHHIAVDGSSMSHLSRELVQLVSEEDAASTESATAAPAPSYGEFVQRQEAYLRSDEAESARAFWLSQIAHTAPHRWTHAATPAPTPGRDYRQMTTWAFFPNDVLAAWSALYRTSWFRVATAAIGLVTAGHAAPAPHHDSTLQVALGAREARFAGCVSHMANTMPVRQPVSELLRRDGDAATFAELVKLVGRGVSQAKRHERFPFLSLVEAAAASSGDTAASKVAVTLSPRLADDRCTLYPVNGVWDLFFCFLEHKDGVALGVISDPGVFGEEALDALRVDFLHAVELSQKTPDFALTSLPCMRGRAVATIVDGPDMNDAEAVASSRVCDWIRARAAAQPDDVALCRGEDGTEMTYAELDASSDRKAAHLQGRLGAGRGDVVALQLGAGFDMVAWILAVHKAGACFVVLDRALPLARKQAILRVAAVRFFVSDAFDDALFADCAAPPRTVSVWADADLPLDARPQPVPDAHPSDLAYLVFTSGSTGQPKAIEVEHGNLGSYVSAARGAVRVGRGSRVLQFAPFAFDASVLEWAATLTYGAALCFVTHPALLVGDYLADVVDRNGVNFFHTTPSVLATIPDGRRLPSLRALSVGGEASSAGLLDRWSRRLHLVHAYGPTETTVICATENVVPIEDGKALPDPSNIGLPNANVTLLICPEDSERVLGPGEVGEICIAGQQVTRGYRAQPELTAEKFRTVKLNGQETRMYRSGDRGFVGADDGKLRILGRMNNREVKLRGFRMDLAAIEKSILDGCPEVTTASVQVVEERLVAFACPATVDAEAIRRRVALDLPAYSVPAEIVAVDGLPLNANGKVDHKEVLRRFDSESTTAASSASASRVADKQAKPAVVVKTPTVPRKGTRSPSADNTSLLSRLEASVTSLWQKVLGCRDAPAPDVSFYNAGGHSILLSALHKELVSLYPDAKISLLDVFYNPTVRRQAQRLAELVGDDAETGSVPPSSSASDVSRPSTPKSSSNNSSAGTSVTADAPLFAIVGMAGRFPGADSVEAMWELLMGQRDGVSTSDGAGAKLADLAEGEIFVPRYGSINGLDDFRASDWNMSEEEARTLDPQKRMFLMVAEEALRDASIPVRTEEGVSVGTFVGVAPNTYLECGGPSSLPLDAFERRYKAVLDPNASTLAAYRLNLTGPSADVGAACASSLVALHQALRALRAGDCAAALVGGASVAYPQLGGYATAAGKLFSPVGACRPLDARADGSVPADGVAAVVIKELAKAREAGDRVYAVVEGHAVGADGAVDKVGFTVPSSSGQARVLRAAMEDARLPGPQALRYVEMHGSGTSVGDALEYKGVERAVAAYDASWAPGGVTEQRRTLFVGSNKGNFGNAEAASGLFSLIKAALAVSRGVVPPLRQLGDCNELMGVAEGSVVQPLRKQLRLETGDRVGVTALGYGGVNAHCILASLDTVEQRD</sequence>
<dbReference type="InterPro" id="IPR020841">
    <property type="entry name" value="PKS_Beta-ketoAc_synthase_dom"/>
</dbReference>
<dbReference type="InterPro" id="IPR000873">
    <property type="entry name" value="AMP-dep_synth/lig_dom"/>
</dbReference>
<dbReference type="PROSITE" id="PS52004">
    <property type="entry name" value="KS3_2"/>
    <property type="match status" value="1"/>
</dbReference>
<dbReference type="GO" id="GO:0043041">
    <property type="term" value="P:amino acid activation for nonribosomal peptide biosynthetic process"/>
    <property type="evidence" value="ECO:0007669"/>
    <property type="project" value="TreeGrafter"/>
</dbReference>
<evidence type="ECO:0000256" key="4">
    <source>
        <dbReference type="ARBA" id="ARBA00022679"/>
    </source>
</evidence>
<dbReference type="InterPro" id="IPR042099">
    <property type="entry name" value="ANL_N_sf"/>
</dbReference>
<dbReference type="PROSITE" id="PS50075">
    <property type="entry name" value="CARRIER"/>
    <property type="match status" value="1"/>
</dbReference>
<dbReference type="GO" id="GO:0016874">
    <property type="term" value="F:ligase activity"/>
    <property type="evidence" value="ECO:0007669"/>
    <property type="project" value="UniProtKB-KW"/>
</dbReference>
<dbReference type="Gene3D" id="1.10.1200.10">
    <property type="entry name" value="ACP-like"/>
    <property type="match status" value="1"/>
</dbReference>
<dbReference type="Pfam" id="PF02801">
    <property type="entry name" value="Ketoacyl-synt_C"/>
    <property type="match status" value="1"/>
</dbReference>
<dbReference type="Gene3D" id="3.30.559.30">
    <property type="entry name" value="Nonribosomal peptide synthetase, condensation domain"/>
    <property type="match status" value="1"/>
</dbReference>
<comment type="caution">
    <text evidence="8">The sequence shown here is derived from an EMBL/GenBank/DDBJ whole genome shotgun (WGS) entry which is preliminary data.</text>
</comment>
<dbReference type="Pfam" id="PF00109">
    <property type="entry name" value="ketoacyl-synt"/>
    <property type="match status" value="1"/>
</dbReference>
<accession>A0A167M888</accession>
<evidence type="ECO:0000256" key="3">
    <source>
        <dbReference type="ARBA" id="ARBA00022598"/>
    </source>
</evidence>
<dbReference type="NCBIfam" id="TIGR01733">
    <property type="entry name" value="AA-adenyl-dom"/>
    <property type="match status" value="1"/>
</dbReference>
<dbReference type="InterPro" id="IPR045851">
    <property type="entry name" value="AMP-bd_C_sf"/>
</dbReference>
<dbReference type="Gene3D" id="3.30.559.10">
    <property type="entry name" value="Chloramphenicol acetyltransferase-like domain"/>
    <property type="match status" value="1"/>
</dbReference>
<dbReference type="InterPro" id="IPR020845">
    <property type="entry name" value="AMP-binding_CS"/>
</dbReference>
<dbReference type="SUPFAM" id="SSF53901">
    <property type="entry name" value="Thiolase-like"/>
    <property type="match status" value="1"/>
</dbReference>
<name>A0A167M888_CORFA</name>
<dbReference type="PROSITE" id="PS00606">
    <property type="entry name" value="KS3_1"/>
    <property type="match status" value="1"/>
</dbReference>
<proteinExistence type="predicted"/>
<keyword evidence="4" id="KW-0808">Transferase</keyword>
<keyword evidence="9" id="KW-1185">Reference proteome</keyword>
<dbReference type="GO" id="GO:0031177">
    <property type="term" value="F:phosphopantetheine binding"/>
    <property type="evidence" value="ECO:0007669"/>
    <property type="project" value="TreeGrafter"/>
</dbReference>
<dbReference type="CDD" id="cd00833">
    <property type="entry name" value="PKS"/>
    <property type="match status" value="1"/>
</dbReference>
<dbReference type="Gene3D" id="3.30.300.30">
    <property type="match status" value="1"/>
</dbReference>
<dbReference type="InterPro" id="IPR016039">
    <property type="entry name" value="Thiolase-like"/>
</dbReference>
<dbReference type="Proteomes" id="UP000076744">
    <property type="component" value="Unassembled WGS sequence"/>
</dbReference>
<dbReference type="GO" id="GO:0006633">
    <property type="term" value="P:fatty acid biosynthetic process"/>
    <property type="evidence" value="ECO:0007669"/>
    <property type="project" value="InterPro"/>
</dbReference>
<dbReference type="Pfam" id="PF00501">
    <property type="entry name" value="AMP-binding"/>
    <property type="match status" value="1"/>
</dbReference>
<dbReference type="RefSeq" id="XP_018700739.1">
    <property type="nucleotide sequence ID" value="XM_018852139.1"/>
</dbReference>
<evidence type="ECO:0000256" key="2">
    <source>
        <dbReference type="ARBA" id="ARBA00022553"/>
    </source>
</evidence>
<organism evidence="8 9">
    <name type="scientific">Cordyceps fumosorosea (strain ARSEF 2679)</name>
    <name type="common">Isaria fumosorosea</name>
    <dbReference type="NCBI Taxonomy" id="1081104"/>
    <lineage>
        <taxon>Eukaryota</taxon>
        <taxon>Fungi</taxon>
        <taxon>Dikarya</taxon>
        <taxon>Ascomycota</taxon>
        <taxon>Pezizomycotina</taxon>
        <taxon>Sordariomycetes</taxon>
        <taxon>Hypocreomycetidae</taxon>
        <taxon>Hypocreales</taxon>
        <taxon>Cordycipitaceae</taxon>
        <taxon>Cordyceps</taxon>
    </lineage>
</organism>
<evidence type="ECO:0000313" key="9">
    <source>
        <dbReference type="Proteomes" id="UP000076744"/>
    </source>
</evidence>
<keyword evidence="3" id="KW-0436">Ligase</keyword>
<dbReference type="InterPro" id="IPR025110">
    <property type="entry name" value="AMP-bd_C"/>
</dbReference>
<evidence type="ECO:0000259" key="7">
    <source>
        <dbReference type="PROSITE" id="PS52004"/>
    </source>
</evidence>
<dbReference type="PANTHER" id="PTHR45527:SF1">
    <property type="entry name" value="FATTY ACID SYNTHASE"/>
    <property type="match status" value="1"/>
</dbReference>
<dbReference type="PANTHER" id="PTHR45527">
    <property type="entry name" value="NONRIBOSOMAL PEPTIDE SYNTHETASE"/>
    <property type="match status" value="1"/>
</dbReference>
<dbReference type="Pfam" id="PF00550">
    <property type="entry name" value="PP-binding"/>
    <property type="match status" value="1"/>
</dbReference>
<dbReference type="Gene3D" id="3.40.47.10">
    <property type="match status" value="1"/>
</dbReference>
<dbReference type="SMART" id="SM00825">
    <property type="entry name" value="PKS_KS"/>
    <property type="match status" value="1"/>
</dbReference>
<evidence type="ECO:0000259" key="6">
    <source>
        <dbReference type="PROSITE" id="PS50075"/>
    </source>
</evidence>
<keyword evidence="2" id="KW-0597">Phosphoprotein</keyword>
<dbReference type="InterPro" id="IPR018201">
    <property type="entry name" value="Ketoacyl_synth_AS"/>
</dbReference>
<dbReference type="Pfam" id="PF13193">
    <property type="entry name" value="AMP-binding_C"/>
    <property type="match status" value="1"/>
</dbReference>
<dbReference type="GeneID" id="30024828"/>
<dbReference type="Pfam" id="PF00668">
    <property type="entry name" value="Condensation"/>
    <property type="match status" value="1"/>
</dbReference>
<dbReference type="GO" id="GO:0004315">
    <property type="term" value="F:3-oxoacyl-[acyl-carrier-protein] synthase activity"/>
    <property type="evidence" value="ECO:0007669"/>
    <property type="project" value="InterPro"/>
</dbReference>
<gene>
    <name evidence="8" type="ORF">ISF_08536</name>
</gene>
<dbReference type="SUPFAM" id="SSF47336">
    <property type="entry name" value="ACP-like"/>
    <property type="match status" value="1"/>
</dbReference>
<dbReference type="STRING" id="1081104.A0A167M888"/>
<dbReference type="InterPro" id="IPR014031">
    <property type="entry name" value="Ketoacyl_synth_C"/>
</dbReference>
<dbReference type="InterPro" id="IPR014030">
    <property type="entry name" value="Ketoacyl_synth_N"/>
</dbReference>
<dbReference type="InterPro" id="IPR001242">
    <property type="entry name" value="Condensation_dom"/>
</dbReference>
<feature type="domain" description="Ketosynthase family 3 (KS3)" evidence="7">
    <location>
        <begin position="1152"/>
        <end position="1582"/>
    </location>
</feature>
<dbReference type="OrthoDB" id="5334845at2759"/>
<feature type="region of interest" description="Disordered" evidence="5">
    <location>
        <begin position="1112"/>
        <end position="1146"/>
    </location>
</feature>
<dbReference type="Gene3D" id="3.40.50.12780">
    <property type="entry name" value="N-terminal domain of ligase-like"/>
    <property type="match status" value="1"/>
</dbReference>
<dbReference type="PROSITE" id="PS00455">
    <property type="entry name" value="AMP_BINDING"/>
    <property type="match status" value="1"/>
</dbReference>
<feature type="compositionally biased region" description="Low complexity" evidence="5">
    <location>
        <begin position="1119"/>
        <end position="1146"/>
    </location>
</feature>
<dbReference type="SUPFAM" id="SSF52777">
    <property type="entry name" value="CoA-dependent acyltransferases"/>
    <property type="match status" value="2"/>
</dbReference>
<dbReference type="InterPro" id="IPR036736">
    <property type="entry name" value="ACP-like_sf"/>
</dbReference>
<dbReference type="GO" id="GO:0044550">
    <property type="term" value="P:secondary metabolite biosynthetic process"/>
    <property type="evidence" value="ECO:0007669"/>
    <property type="project" value="TreeGrafter"/>
</dbReference>
<evidence type="ECO:0000256" key="5">
    <source>
        <dbReference type="SAM" id="MobiDB-lite"/>
    </source>
</evidence>
<dbReference type="InterPro" id="IPR009081">
    <property type="entry name" value="PP-bd_ACP"/>
</dbReference>
<keyword evidence="1" id="KW-0596">Phosphopantetheine</keyword>
<reference evidence="8 9" key="1">
    <citation type="journal article" date="2016" name="Genome Biol. Evol.">
        <title>Divergent and convergent evolution of fungal pathogenicity.</title>
        <authorList>
            <person name="Shang Y."/>
            <person name="Xiao G."/>
            <person name="Zheng P."/>
            <person name="Cen K."/>
            <person name="Zhan S."/>
            <person name="Wang C."/>
        </authorList>
    </citation>
    <scope>NUCLEOTIDE SEQUENCE [LARGE SCALE GENOMIC DNA]</scope>
    <source>
        <strain evidence="8 9">ARSEF 2679</strain>
    </source>
</reference>
<feature type="domain" description="Carrier" evidence="6">
    <location>
        <begin position="1034"/>
        <end position="1111"/>
    </location>
</feature>
<dbReference type="SUPFAM" id="SSF56801">
    <property type="entry name" value="Acetyl-CoA synthetase-like"/>
    <property type="match status" value="1"/>
</dbReference>
<evidence type="ECO:0000256" key="1">
    <source>
        <dbReference type="ARBA" id="ARBA00022450"/>
    </source>
</evidence>
<protein>
    <submittedName>
        <fullName evidence="8">Non-ribosomal peptide synthetase</fullName>
    </submittedName>
</protein>
<dbReference type="GO" id="GO:0005737">
    <property type="term" value="C:cytoplasm"/>
    <property type="evidence" value="ECO:0007669"/>
    <property type="project" value="TreeGrafter"/>
</dbReference>